<keyword evidence="2" id="KW-1185">Reference proteome</keyword>
<name>A0ABQ9ZFJ4_9CRUS</name>
<dbReference type="Proteomes" id="UP001234178">
    <property type="component" value="Unassembled WGS sequence"/>
</dbReference>
<evidence type="ECO:0000313" key="1">
    <source>
        <dbReference type="EMBL" id="KAK4011706.1"/>
    </source>
</evidence>
<reference evidence="1 2" key="1">
    <citation type="journal article" date="2023" name="Nucleic Acids Res.">
        <title>The hologenome of Daphnia magna reveals possible DNA methylation and microbiome-mediated evolution of the host genome.</title>
        <authorList>
            <person name="Chaturvedi A."/>
            <person name="Li X."/>
            <person name="Dhandapani V."/>
            <person name="Marshall H."/>
            <person name="Kissane S."/>
            <person name="Cuenca-Cambronero M."/>
            <person name="Asole G."/>
            <person name="Calvet F."/>
            <person name="Ruiz-Romero M."/>
            <person name="Marangio P."/>
            <person name="Guigo R."/>
            <person name="Rago D."/>
            <person name="Mirbahai L."/>
            <person name="Eastwood N."/>
            <person name="Colbourne J.K."/>
            <person name="Zhou J."/>
            <person name="Mallon E."/>
            <person name="Orsini L."/>
        </authorList>
    </citation>
    <scope>NUCLEOTIDE SEQUENCE [LARGE SCALE GENOMIC DNA]</scope>
    <source>
        <strain evidence="1">LRV0_1</strain>
    </source>
</reference>
<protein>
    <submittedName>
        <fullName evidence="1">Uncharacterized protein</fullName>
    </submittedName>
</protein>
<proteinExistence type="predicted"/>
<evidence type="ECO:0000313" key="2">
    <source>
        <dbReference type="Proteomes" id="UP001234178"/>
    </source>
</evidence>
<comment type="caution">
    <text evidence="1">The sequence shown here is derived from an EMBL/GenBank/DDBJ whole genome shotgun (WGS) entry which is preliminary data.</text>
</comment>
<accession>A0ABQ9ZFJ4</accession>
<organism evidence="1 2">
    <name type="scientific">Daphnia magna</name>
    <dbReference type="NCBI Taxonomy" id="35525"/>
    <lineage>
        <taxon>Eukaryota</taxon>
        <taxon>Metazoa</taxon>
        <taxon>Ecdysozoa</taxon>
        <taxon>Arthropoda</taxon>
        <taxon>Crustacea</taxon>
        <taxon>Branchiopoda</taxon>
        <taxon>Diplostraca</taxon>
        <taxon>Cladocera</taxon>
        <taxon>Anomopoda</taxon>
        <taxon>Daphniidae</taxon>
        <taxon>Daphnia</taxon>
    </lineage>
</organism>
<sequence>MPIFNADERQQDVKVVTFSRLCLPIFSSAAFQGLFRTEAGTDKSMMAAICGPLLQQQNFESLRIHHTISVSQ</sequence>
<dbReference type="EMBL" id="JAOYFB010000003">
    <property type="protein sequence ID" value="KAK4011706.1"/>
    <property type="molecule type" value="Genomic_DNA"/>
</dbReference>
<gene>
    <name evidence="1" type="ORF">OUZ56_020824</name>
</gene>